<keyword evidence="2" id="KW-1185">Reference proteome</keyword>
<proteinExistence type="predicted"/>
<dbReference type="AlphaFoldDB" id="A0A9P6XYW2"/>
<sequence length="178" mass="18566">MAAAGLDPAVGQHQDAIGHAYRGETVGNQYGSAIIRQFPEPLEHFELAACVQRCRWLVQDHHLRIAHPRAGNGDLLPLATGQVHTLLEAAADQLVVAAGQFLDHFLGHAAARGVGDACLVIHGLDLAAANVLAGAEVVAHEVLEDHPEIGAQVVQVVVAQVAAIEQDAALVRASTSSA</sequence>
<dbReference type="AntiFam" id="ANF00095">
    <property type="entry name" value="Shadow ORF (opposite ABC transporters)"/>
</dbReference>
<accession>A0A9P6XYW2</accession>
<comment type="caution">
    <text evidence="1">The sequence shown here is derived from an EMBL/GenBank/DDBJ whole genome shotgun (WGS) entry which is preliminary data.</text>
</comment>
<protein>
    <submittedName>
        <fullName evidence="1">Uncharacterized protein</fullName>
    </submittedName>
</protein>
<gene>
    <name evidence="1" type="ORF">G6F50_015433</name>
</gene>
<organism evidence="1 2">
    <name type="scientific">Rhizopus delemar</name>
    <dbReference type="NCBI Taxonomy" id="936053"/>
    <lineage>
        <taxon>Eukaryota</taxon>
        <taxon>Fungi</taxon>
        <taxon>Fungi incertae sedis</taxon>
        <taxon>Mucoromycota</taxon>
        <taxon>Mucoromycotina</taxon>
        <taxon>Mucoromycetes</taxon>
        <taxon>Mucorales</taxon>
        <taxon>Mucorineae</taxon>
        <taxon>Rhizopodaceae</taxon>
        <taxon>Rhizopus</taxon>
    </lineage>
</organism>
<reference evidence="1 2" key="1">
    <citation type="journal article" date="2020" name="Microb. Genom.">
        <title>Genetic diversity of clinical and environmental Mucorales isolates obtained from an investigation of mucormycosis cases among solid organ transplant recipients.</title>
        <authorList>
            <person name="Nguyen M.H."/>
            <person name="Kaul D."/>
            <person name="Muto C."/>
            <person name="Cheng S.J."/>
            <person name="Richter R.A."/>
            <person name="Bruno V.M."/>
            <person name="Liu G."/>
            <person name="Beyhan S."/>
            <person name="Sundermann A.J."/>
            <person name="Mounaud S."/>
            <person name="Pasculle A.W."/>
            <person name="Nierman W.C."/>
            <person name="Driscoll E."/>
            <person name="Cumbie R."/>
            <person name="Clancy C.J."/>
            <person name="Dupont C.L."/>
        </authorList>
    </citation>
    <scope>NUCLEOTIDE SEQUENCE [LARGE SCALE GENOMIC DNA]</scope>
    <source>
        <strain evidence="1 2">GL24</strain>
    </source>
</reference>
<evidence type="ECO:0000313" key="1">
    <source>
        <dbReference type="EMBL" id="KAG1534938.1"/>
    </source>
</evidence>
<dbReference type="EMBL" id="JAANIU010008509">
    <property type="protein sequence ID" value="KAG1534938.1"/>
    <property type="molecule type" value="Genomic_DNA"/>
</dbReference>
<dbReference type="Proteomes" id="UP000740926">
    <property type="component" value="Unassembled WGS sequence"/>
</dbReference>
<name>A0A9P6XYW2_9FUNG</name>
<evidence type="ECO:0000313" key="2">
    <source>
        <dbReference type="Proteomes" id="UP000740926"/>
    </source>
</evidence>